<dbReference type="OrthoDB" id="342798at2157"/>
<dbReference type="Proteomes" id="UP000318864">
    <property type="component" value="Unassembled WGS sequence"/>
</dbReference>
<evidence type="ECO:0000256" key="1">
    <source>
        <dbReference type="ARBA" id="ARBA00022801"/>
    </source>
</evidence>
<dbReference type="PANTHER" id="PTHR33886">
    <property type="entry name" value="UNSATURATED RHAMNOGALACTURONAN HYDROLASE (EUROFUNG)"/>
    <property type="match status" value="1"/>
</dbReference>
<keyword evidence="3" id="KW-1185">Reference proteome</keyword>
<dbReference type="InterPro" id="IPR008928">
    <property type="entry name" value="6-hairpin_glycosidase_sf"/>
</dbReference>
<keyword evidence="1 2" id="KW-0378">Hydrolase</keyword>
<protein>
    <submittedName>
        <fullName evidence="2">Glycosyl hydrolase family 88</fullName>
    </submittedName>
</protein>
<dbReference type="EMBL" id="RBZW01000027">
    <property type="protein sequence ID" value="THE64696.1"/>
    <property type="molecule type" value="Genomic_DNA"/>
</dbReference>
<dbReference type="SUPFAM" id="SSF48208">
    <property type="entry name" value="Six-hairpin glycosidases"/>
    <property type="match status" value="1"/>
</dbReference>
<dbReference type="GO" id="GO:0005975">
    <property type="term" value="P:carbohydrate metabolic process"/>
    <property type="evidence" value="ECO:0007669"/>
    <property type="project" value="InterPro"/>
</dbReference>
<organism evidence="2 3">
    <name type="scientific">Salinadaptatus halalkaliphilus</name>
    <dbReference type="NCBI Taxonomy" id="2419781"/>
    <lineage>
        <taxon>Archaea</taxon>
        <taxon>Methanobacteriati</taxon>
        <taxon>Methanobacteriota</taxon>
        <taxon>Stenosarchaea group</taxon>
        <taxon>Halobacteria</taxon>
        <taxon>Halobacteriales</taxon>
        <taxon>Natrialbaceae</taxon>
        <taxon>Salinadaptatus</taxon>
    </lineage>
</organism>
<dbReference type="PANTHER" id="PTHR33886:SF8">
    <property type="entry name" value="UNSATURATED RHAMNOGALACTURONAN HYDROLASE (EUROFUNG)"/>
    <property type="match status" value="1"/>
</dbReference>
<gene>
    <name evidence="2" type="ORF">D8Y22_11300</name>
</gene>
<dbReference type="InterPro" id="IPR010905">
    <property type="entry name" value="Glyco_hydro_88"/>
</dbReference>
<dbReference type="RefSeq" id="WP_141464802.1">
    <property type="nucleotide sequence ID" value="NZ_RBZW01000027.1"/>
</dbReference>
<accession>A0A4S3TKX0</accession>
<proteinExistence type="predicted"/>
<sequence length="350" mass="38412">MTDSLPELVDRVAERTLDRNMESEDWRKAVAINGLLVTGQKNCIDAAQRLVDRSIETQTSSGYLSYGSTDPVPASVLDPAEWPDYDSGQWQCNGATIGQSVLEFYDRTGTQRYLAAAERQYEALLDADRTADGGISYNSHVTELWVDSLYMVPPFVAQYGTITDDADAIDEAITHITVQANHLQDPHTGLFRHIWREQPNSFPESTFWSRGNGWAAAGIIDTISILPDDHPDREQLVDVFRDLCSGVVTKQDASGYWHNVLDDRQSPLETSGTLMFSYAFGTAVEMGLLDEDPYLDAAQRGLDVCKGIVDSEGNVQRIAMPPGGPGVGLGTASFGQGWFLLAADPLGKQK</sequence>
<dbReference type="InterPro" id="IPR012341">
    <property type="entry name" value="6hp_glycosidase-like_sf"/>
</dbReference>
<evidence type="ECO:0000313" key="2">
    <source>
        <dbReference type="EMBL" id="THE64696.1"/>
    </source>
</evidence>
<comment type="caution">
    <text evidence="2">The sequence shown here is derived from an EMBL/GenBank/DDBJ whole genome shotgun (WGS) entry which is preliminary data.</text>
</comment>
<dbReference type="Pfam" id="PF07470">
    <property type="entry name" value="Glyco_hydro_88"/>
    <property type="match status" value="1"/>
</dbReference>
<dbReference type="AlphaFoldDB" id="A0A4S3TKX0"/>
<dbReference type="InterPro" id="IPR052043">
    <property type="entry name" value="PolySaccharide_Degr_Enz"/>
</dbReference>
<evidence type="ECO:0000313" key="3">
    <source>
        <dbReference type="Proteomes" id="UP000318864"/>
    </source>
</evidence>
<name>A0A4S3TKX0_9EURY</name>
<dbReference type="GO" id="GO:0016787">
    <property type="term" value="F:hydrolase activity"/>
    <property type="evidence" value="ECO:0007669"/>
    <property type="project" value="UniProtKB-KW"/>
</dbReference>
<reference evidence="2 3" key="1">
    <citation type="submission" date="2018-10" db="EMBL/GenBank/DDBJ databases">
        <title>Natronolimnobius sp. XQ-INN 246 isolated from Inner Mongolia Autonomous Region of China.</title>
        <authorList>
            <person name="Xue Q."/>
        </authorList>
    </citation>
    <scope>NUCLEOTIDE SEQUENCE [LARGE SCALE GENOMIC DNA]</scope>
    <source>
        <strain evidence="2 3">XQ-INN 246</strain>
    </source>
</reference>
<dbReference type="Gene3D" id="1.50.10.10">
    <property type="match status" value="1"/>
</dbReference>